<sequence>MHGFQLSRALFWAVIAFLAVLAFRPWLEVWLIERQAEPRPVLARGELAADERSTIEIFESVSPSVVYITTTEQLVNPWTRNLTEVRRGTGSGFVWDNQRHIVTNWHVVADASAAWVRLADQRSYRAELVGKSPEHDLAVLRIGGAWQPPKPVPLGRSADLQVGQKVFAIGNPFGFDYSLTTGVVSALDRTIYNERSGEVRGLIQTDAAINPGNSGGPLIDSAGRLIGINTAIFSTSGTFSGIGFAVPVDIINRVVPQLIARGRYVRPRIGISGDDAIGGPILKQLGVDEGVLVLGVGPGSPAEAAGLVGTRVNAAGEVIPGDVILSVDDHRVADMGDLIDVLERYQIGDQVRLTLLRNGRRAEVQLSLGGEAVRLD</sequence>
<evidence type="ECO:0000256" key="3">
    <source>
        <dbReference type="ARBA" id="ARBA00022801"/>
    </source>
</evidence>
<dbReference type="AlphaFoldDB" id="A0AAJ0X817"/>
<protein>
    <submittedName>
        <fullName evidence="6">2-alkenal reductase</fullName>
    </submittedName>
</protein>
<dbReference type="SUPFAM" id="SSF50156">
    <property type="entry name" value="PDZ domain-like"/>
    <property type="match status" value="1"/>
</dbReference>
<dbReference type="PANTHER" id="PTHR43343">
    <property type="entry name" value="PEPTIDASE S12"/>
    <property type="match status" value="1"/>
</dbReference>
<dbReference type="SMART" id="SM00228">
    <property type="entry name" value="PDZ"/>
    <property type="match status" value="1"/>
</dbReference>
<evidence type="ECO:0000256" key="4">
    <source>
        <dbReference type="ARBA" id="ARBA00022825"/>
    </source>
</evidence>
<reference evidence="6" key="1">
    <citation type="submission" date="2017-08" db="EMBL/GenBank/DDBJ databases">
        <authorList>
            <person name="Imhoff J.F."/>
            <person name="Rahn T."/>
            <person name="Kuenzel S."/>
            <person name="Neulinger S.C."/>
        </authorList>
    </citation>
    <scope>NUCLEOTIDE SEQUENCE</scope>
    <source>
        <strain evidence="6">DSM 11080</strain>
    </source>
</reference>
<dbReference type="GO" id="GO:0006508">
    <property type="term" value="P:proteolysis"/>
    <property type="evidence" value="ECO:0007669"/>
    <property type="project" value="UniProtKB-KW"/>
</dbReference>
<comment type="caution">
    <text evidence="6">The sequence shown here is derived from an EMBL/GenBank/DDBJ whole genome shotgun (WGS) entry which is preliminary data.</text>
</comment>
<dbReference type="InterPro" id="IPR001478">
    <property type="entry name" value="PDZ"/>
</dbReference>
<organism evidence="6 7">
    <name type="scientific">Halochromatium glycolicum</name>
    <dbReference type="NCBI Taxonomy" id="85075"/>
    <lineage>
        <taxon>Bacteria</taxon>
        <taxon>Pseudomonadati</taxon>
        <taxon>Pseudomonadota</taxon>
        <taxon>Gammaproteobacteria</taxon>
        <taxon>Chromatiales</taxon>
        <taxon>Chromatiaceae</taxon>
        <taxon>Halochromatium</taxon>
    </lineage>
</organism>
<dbReference type="PROSITE" id="PS50106">
    <property type="entry name" value="PDZ"/>
    <property type="match status" value="1"/>
</dbReference>
<dbReference type="PRINTS" id="PR00834">
    <property type="entry name" value="PROTEASES2C"/>
</dbReference>
<dbReference type="Pfam" id="PF13365">
    <property type="entry name" value="Trypsin_2"/>
    <property type="match status" value="1"/>
</dbReference>
<dbReference type="InterPro" id="IPR001940">
    <property type="entry name" value="Peptidase_S1C"/>
</dbReference>
<evidence type="ECO:0000259" key="5">
    <source>
        <dbReference type="PROSITE" id="PS50106"/>
    </source>
</evidence>
<gene>
    <name evidence="6" type="ORF">CKO40_02860</name>
</gene>
<evidence type="ECO:0000313" key="7">
    <source>
        <dbReference type="Proteomes" id="UP001296776"/>
    </source>
</evidence>
<dbReference type="EMBL" id="NRSJ01000003">
    <property type="protein sequence ID" value="MBK1703521.1"/>
    <property type="molecule type" value="Genomic_DNA"/>
</dbReference>
<evidence type="ECO:0000256" key="1">
    <source>
        <dbReference type="ARBA" id="ARBA00010541"/>
    </source>
</evidence>
<name>A0AAJ0X817_9GAMM</name>
<dbReference type="InterPro" id="IPR043504">
    <property type="entry name" value="Peptidase_S1_PA_chymotrypsin"/>
</dbReference>
<dbReference type="FunFam" id="2.40.10.10:FF:000001">
    <property type="entry name" value="Periplasmic serine protease DegS"/>
    <property type="match status" value="1"/>
</dbReference>
<dbReference type="PANTHER" id="PTHR43343:SF3">
    <property type="entry name" value="PROTEASE DO-LIKE 8, CHLOROPLASTIC"/>
    <property type="match status" value="1"/>
</dbReference>
<dbReference type="Gene3D" id="2.30.42.10">
    <property type="match status" value="1"/>
</dbReference>
<keyword evidence="3" id="KW-0378">Hydrolase</keyword>
<accession>A0AAJ0X817</accession>
<dbReference type="Proteomes" id="UP001296776">
    <property type="component" value="Unassembled WGS sequence"/>
</dbReference>
<dbReference type="InterPro" id="IPR051201">
    <property type="entry name" value="Chloro_Bact_Ser_Proteases"/>
</dbReference>
<feature type="domain" description="PDZ" evidence="5">
    <location>
        <begin position="258"/>
        <end position="359"/>
    </location>
</feature>
<evidence type="ECO:0000256" key="2">
    <source>
        <dbReference type="ARBA" id="ARBA00022670"/>
    </source>
</evidence>
<dbReference type="SUPFAM" id="SSF50494">
    <property type="entry name" value="Trypsin-like serine proteases"/>
    <property type="match status" value="1"/>
</dbReference>
<dbReference type="Pfam" id="PF13180">
    <property type="entry name" value="PDZ_2"/>
    <property type="match status" value="1"/>
</dbReference>
<dbReference type="GO" id="GO:0004252">
    <property type="term" value="F:serine-type endopeptidase activity"/>
    <property type="evidence" value="ECO:0007669"/>
    <property type="project" value="InterPro"/>
</dbReference>
<keyword evidence="7" id="KW-1185">Reference proteome</keyword>
<keyword evidence="4" id="KW-0720">Serine protease</keyword>
<proteinExistence type="inferred from homology"/>
<evidence type="ECO:0000313" key="6">
    <source>
        <dbReference type="EMBL" id="MBK1703521.1"/>
    </source>
</evidence>
<dbReference type="RefSeq" id="WP_200344546.1">
    <property type="nucleotide sequence ID" value="NZ_NRSJ01000003.1"/>
</dbReference>
<reference evidence="6" key="2">
    <citation type="journal article" date="2020" name="Microorganisms">
        <title>Osmotic Adaptation and Compatible Solute Biosynthesis of Phototrophic Bacteria as Revealed from Genome Analyses.</title>
        <authorList>
            <person name="Imhoff J.F."/>
            <person name="Rahn T."/>
            <person name="Kunzel S."/>
            <person name="Keller A."/>
            <person name="Neulinger S.C."/>
        </authorList>
    </citation>
    <scope>NUCLEOTIDE SEQUENCE</scope>
    <source>
        <strain evidence="6">DSM 11080</strain>
    </source>
</reference>
<dbReference type="InterPro" id="IPR009003">
    <property type="entry name" value="Peptidase_S1_PA"/>
</dbReference>
<dbReference type="Gene3D" id="2.40.10.10">
    <property type="entry name" value="Trypsin-like serine proteases"/>
    <property type="match status" value="2"/>
</dbReference>
<keyword evidence="2" id="KW-0645">Protease</keyword>
<dbReference type="InterPro" id="IPR036034">
    <property type="entry name" value="PDZ_sf"/>
</dbReference>
<comment type="similarity">
    <text evidence="1">Belongs to the peptidase S1C family.</text>
</comment>